<evidence type="ECO:0000256" key="3">
    <source>
        <dbReference type="ARBA" id="ARBA00012535"/>
    </source>
</evidence>
<organism evidence="8 9">
    <name type="scientific">Colwellia psychrerythraea</name>
    <name type="common">Vibrio psychroerythus</name>
    <dbReference type="NCBI Taxonomy" id="28229"/>
    <lineage>
        <taxon>Bacteria</taxon>
        <taxon>Pseudomonadati</taxon>
        <taxon>Pseudomonadota</taxon>
        <taxon>Gammaproteobacteria</taxon>
        <taxon>Alteromonadales</taxon>
        <taxon>Colwelliaceae</taxon>
        <taxon>Colwellia</taxon>
    </lineage>
</organism>
<evidence type="ECO:0000256" key="6">
    <source>
        <dbReference type="ARBA" id="ARBA00047321"/>
    </source>
</evidence>
<accession>A0A099KVT3</accession>
<keyword evidence="5" id="KW-0073">Auxin biosynthesis</keyword>
<sequence length="633" mass="70279">MSFFSIPHGVYRTHDKNSDSAFTPETMIDMLFDYKDFLNTNDNKSGSIASQGPNTVKKIAIVGAGAAGLVAAYELSKIDNIEVTLYEAGDRLGGRMDSTEIPDGTLNNKIFEMGCMRFPPTSHTLYHYLDKFKLKPVANFPDPGVVKTELLYENQVIEWPAGDKTPNNPDFKRIGSDFSNMLTFILGSASQPNIKIPSKLFDFWAIYQTSPNQSNKQAVVNAWQLIINQYNSTTYFDAVYELGQNTAIVKQPWTQEDMNKFGALGVGSGGFGPLYSVNFVEILRLFANGWEDNQELLLSGIISLVDAFSNAIADKVKVRLKSKVTQVDKLDHDQYSMEINVAGGARCTEQYDSIIIATTTRAMEYMGLTVDGVKNSNGILQGPPAILQQEPKEAIRNLHLMNSSKYFVTTSSKFWYAANNRTGVDLPFNIQTDELMRGLYCLNYDENLANGEPNTAGKGVILISYVWGDDSTKLLALSEQERFQQFLLAIRAINPIFAELLEQQVEQTQTIDWENTSNFYGAFKLNYPGQEQDNHAAFFQYQAQEQGVFLAGDSVSWAGGWLEGAMPTGVNAACAAAAYVGANIAVNSPLTDIAADMYKYDNPPITESFSLTQNIMPKLKSHSIRKKDKVLEI</sequence>
<evidence type="ECO:0000256" key="2">
    <source>
        <dbReference type="ARBA" id="ARBA00005833"/>
    </source>
</evidence>
<evidence type="ECO:0000313" key="8">
    <source>
        <dbReference type="EMBL" id="KGJ93763.1"/>
    </source>
</evidence>
<protein>
    <recommendedName>
        <fullName evidence="4">Tryptophan 2-monooxygenase</fullName>
        <ecNumber evidence="3">1.13.12.3</ecNumber>
    </recommendedName>
</protein>
<gene>
    <name evidence="8" type="ORF">GAB14E_2318</name>
</gene>
<dbReference type="GO" id="GO:0009063">
    <property type="term" value="P:amino acid catabolic process"/>
    <property type="evidence" value="ECO:0007669"/>
    <property type="project" value="TreeGrafter"/>
</dbReference>
<dbReference type="EC" id="1.13.12.3" evidence="3"/>
<dbReference type="AlphaFoldDB" id="A0A099KVT3"/>
<dbReference type="SUPFAM" id="SSF54373">
    <property type="entry name" value="FAD-linked reductases, C-terminal domain"/>
    <property type="match status" value="1"/>
</dbReference>
<dbReference type="SUPFAM" id="SSF51905">
    <property type="entry name" value="FAD/NAD(P)-binding domain"/>
    <property type="match status" value="1"/>
</dbReference>
<comment type="caution">
    <text evidence="8">The sequence shown here is derived from an EMBL/GenBank/DDBJ whole genome shotgun (WGS) entry which is preliminary data.</text>
</comment>
<dbReference type="Gene3D" id="1.10.405.40">
    <property type="match status" value="1"/>
</dbReference>
<dbReference type="Proteomes" id="UP000029868">
    <property type="component" value="Unassembled WGS sequence"/>
</dbReference>
<evidence type="ECO:0000256" key="5">
    <source>
        <dbReference type="ARBA" id="ARBA00023070"/>
    </source>
</evidence>
<comment type="pathway">
    <text evidence="1">Plant hormone metabolism; auxin biosynthesis.</text>
</comment>
<evidence type="ECO:0000256" key="1">
    <source>
        <dbReference type="ARBA" id="ARBA00004814"/>
    </source>
</evidence>
<evidence type="ECO:0000256" key="4">
    <source>
        <dbReference type="ARBA" id="ARBA00017871"/>
    </source>
</evidence>
<dbReference type="InterPro" id="IPR050281">
    <property type="entry name" value="Flavin_monoamine_oxidase"/>
</dbReference>
<keyword evidence="8" id="KW-0560">Oxidoreductase</keyword>
<dbReference type="GO" id="GO:0001716">
    <property type="term" value="F:L-amino-acid oxidase activity"/>
    <property type="evidence" value="ECO:0007669"/>
    <property type="project" value="TreeGrafter"/>
</dbReference>
<evidence type="ECO:0000313" key="9">
    <source>
        <dbReference type="Proteomes" id="UP000029868"/>
    </source>
</evidence>
<feature type="domain" description="Amine oxidase" evidence="7">
    <location>
        <begin position="67"/>
        <end position="575"/>
    </location>
</feature>
<dbReference type="PATRIC" id="fig|28229.3.peg.1941"/>
<keyword evidence="8" id="KW-0503">Monooxygenase</keyword>
<dbReference type="GO" id="GO:0050361">
    <property type="term" value="F:tryptophan 2-monooxygenase activity"/>
    <property type="evidence" value="ECO:0007669"/>
    <property type="project" value="UniProtKB-EC"/>
</dbReference>
<dbReference type="PANTHER" id="PTHR10742">
    <property type="entry name" value="FLAVIN MONOAMINE OXIDASE"/>
    <property type="match status" value="1"/>
</dbReference>
<dbReference type="Pfam" id="PF01593">
    <property type="entry name" value="Amino_oxidase"/>
    <property type="match status" value="1"/>
</dbReference>
<dbReference type="RefSeq" id="WP_033082007.1">
    <property type="nucleotide sequence ID" value="NZ_JQEC01000021.1"/>
</dbReference>
<dbReference type="Gene3D" id="3.90.660.10">
    <property type="match status" value="1"/>
</dbReference>
<reference evidence="8 9" key="1">
    <citation type="submission" date="2014-08" db="EMBL/GenBank/DDBJ databases">
        <title>Genomic and Phenotypic Diversity of Colwellia psychrerythraea strains from Disparate Marine Basins.</title>
        <authorList>
            <person name="Techtmann S.M."/>
            <person name="Stelling S.C."/>
            <person name="Utturkar S.M."/>
            <person name="Alshibli N."/>
            <person name="Harris A."/>
            <person name="Brown S.D."/>
            <person name="Hazen T.C."/>
        </authorList>
    </citation>
    <scope>NUCLEOTIDE SEQUENCE [LARGE SCALE GENOMIC DNA]</scope>
    <source>
        <strain evidence="8 9">GAB14E</strain>
    </source>
</reference>
<dbReference type="GO" id="GO:0009851">
    <property type="term" value="P:auxin biosynthetic process"/>
    <property type="evidence" value="ECO:0007669"/>
    <property type="project" value="UniProtKB-KW"/>
</dbReference>
<name>A0A099KVT3_COLPS</name>
<dbReference type="PANTHER" id="PTHR10742:SF342">
    <property type="entry name" value="AMINE OXIDASE"/>
    <property type="match status" value="1"/>
</dbReference>
<dbReference type="EMBL" id="JQEC01000021">
    <property type="protein sequence ID" value="KGJ93763.1"/>
    <property type="molecule type" value="Genomic_DNA"/>
</dbReference>
<dbReference type="Gene3D" id="3.50.50.60">
    <property type="entry name" value="FAD/NAD(P)-binding domain"/>
    <property type="match status" value="1"/>
</dbReference>
<dbReference type="PRINTS" id="PR00419">
    <property type="entry name" value="ADXRDTASE"/>
</dbReference>
<dbReference type="InterPro" id="IPR002937">
    <property type="entry name" value="Amino_oxidase"/>
</dbReference>
<proteinExistence type="inferred from homology"/>
<evidence type="ECO:0000259" key="7">
    <source>
        <dbReference type="Pfam" id="PF01593"/>
    </source>
</evidence>
<comment type="catalytic activity">
    <reaction evidence="6">
        <text>L-tryptophan + O2 = indole-3-acetamide + CO2 + H2O</text>
        <dbReference type="Rhea" id="RHEA:16165"/>
        <dbReference type="ChEBI" id="CHEBI:15377"/>
        <dbReference type="ChEBI" id="CHEBI:15379"/>
        <dbReference type="ChEBI" id="CHEBI:16031"/>
        <dbReference type="ChEBI" id="CHEBI:16526"/>
        <dbReference type="ChEBI" id="CHEBI:57912"/>
        <dbReference type="EC" id="1.13.12.3"/>
    </reaction>
</comment>
<dbReference type="InterPro" id="IPR036188">
    <property type="entry name" value="FAD/NAD-bd_sf"/>
</dbReference>
<comment type="similarity">
    <text evidence="2">Belongs to the tryptophan 2-monooxygenase family.</text>
</comment>